<comment type="caution">
    <text evidence="2">The sequence shown here is derived from an EMBL/GenBank/DDBJ whole genome shotgun (WGS) entry which is preliminary data.</text>
</comment>
<keyword evidence="1" id="KW-0472">Membrane</keyword>
<accession>A0A426DAB4</accession>
<dbReference type="EMBL" id="QWZQ01000004">
    <property type="protein sequence ID" value="RRK11501.1"/>
    <property type="molecule type" value="Genomic_DNA"/>
</dbReference>
<sequence length="120" mass="13395">MEIGPLSEWVGALAELIAVAVALFLPYYNERKALHQRLRRYKHIVEQTLNTAAANQLTADYRDFCSFVKITLQLDMDDTAVEILEVGQALITTVGDATTLSFDQLQTVGELRQQLANINA</sequence>
<keyword evidence="3" id="KW-1185">Reference proteome</keyword>
<reference evidence="2 3" key="1">
    <citation type="submission" date="2018-08" db="EMBL/GenBank/DDBJ databases">
        <title>Genome Lactobacillus garii FI11369.</title>
        <authorList>
            <person name="Diaz M."/>
            <person name="Narbad A."/>
        </authorList>
    </citation>
    <scope>NUCLEOTIDE SEQUENCE [LARGE SCALE GENOMIC DNA]</scope>
    <source>
        <strain evidence="2 3">FI11369</strain>
    </source>
</reference>
<evidence type="ECO:0000313" key="2">
    <source>
        <dbReference type="EMBL" id="RRK11501.1"/>
    </source>
</evidence>
<feature type="transmembrane region" description="Helical" evidence="1">
    <location>
        <begin position="6"/>
        <end position="28"/>
    </location>
</feature>
<gene>
    <name evidence="2" type="ORF">D1831_02075</name>
</gene>
<keyword evidence="1" id="KW-1133">Transmembrane helix</keyword>
<evidence type="ECO:0000313" key="3">
    <source>
        <dbReference type="Proteomes" id="UP000283633"/>
    </source>
</evidence>
<proteinExistence type="predicted"/>
<dbReference type="Proteomes" id="UP000283633">
    <property type="component" value="Unassembled WGS sequence"/>
</dbReference>
<dbReference type="RefSeq" id="WP_125071180.1">
    <property type="nucleotide sequence ID" value="NZ_QWZQ01000004.1"/>
</dbReference>
<organism evidence="2 3">
    <name type="scientific">Lactiplantibacillus garii</name>
    <dbReference type="NCBI Taxonomy" id="2306423"/>
    <lineage>
        <taxon>Bacteria</taxon>
        <taxon>Bacillati</taxon>
        <taxon>Bacillota</taxon>
        <taxon>Bacilli</taxon>
        <taxon>Lactobacillales</taxon>
        <taxon>Lactobacillaceae</taxon>
        <taxon>Lactiplantibacillus</taxon>
    </lineage>
</organism>
<protein>
    <submittedName>
        <fullName evidence="2">Uncharacterized protein</fullName>
    </submittedName>
</protein>
<evidence type="ECO:0000256" key="1">
    <source>
        <dbReference type="SAM" id="Phobius"/>
    </source>
</evidence>
<keyword evidence="1" id="KW-0812">Transmembrane</keyword>
<dbReference type="AlphaFoldDB" id="A0A426DAB4"/>
<name>A0A426DAB4_9LACO</name>